<feature type="binding site" evidence="8">
    <location>
        <position position="177"/>
    </location>
    <ligand>
        <name>ATP</name>
        <dbReference type="ChEBI" id="CHEBI:30616"/>
    </ligand>
</feature>
<reference evidence="9 10" key="1">
    <citation type="journal article" date="2018" name="Int. J. Syst. Evol. Microbiol.">
        <title>Methylomusa anaerophila gen. nov., sp. nov., an anaerobic methanol-utilizing bacterium isolated from a microbial fuel cell.</title>
        <authorList>
            <person name="Amano N."/>
            <person name="Yamamuro A."/>
            <person name="Miyahara M."/>
            <person name="Kouzuma A."/>
            <person name="Abe T."/>
            <person name="Watanabe K."/>
        </authorList>
    </citation>
    <scope>NUCLEOTIDE SEQUENCE [LARGE SCALE GENOMIC DNA]</scope>
    <source>
        <strain evidence="9 10">MMFC1</strain>
    </source>
</reference>
<feature type="binding site" evidence="8">
    <location>
        <position position="62"/>
    </location>
    <ligand>
        <name>(R)-pantoate</name>
        <dbReference type="ChEBI" id="CHEBI:15980"/>
    </ligand>
</feature>
<feature type="binding site" evidence="8">
    <location>
        <position position="62"/>
    </location>
    <ligand>
        <name>beta-alanine</name>
        <dbReference type="ChEBI" id="CHEBI:57966"/>
    </ligand>
</feature>
<keyword evidence="4 8" id="KW-0566">Pantothenate biosynthesis</keyword>
<evidence type="ECO:0000256" key="3">
    <source>
        <dbReference type="ARBA" id="ARBA00022598"/>
    </source>
</evidence>
<dbReference type="PANTHER" id="PTHR21299">
    <property type="entry name" value="CYTIDYLATE KINASE/PANTOATE-BETA-ALANINE LIGASE"/>
    <property type="match status" value="1"/>
</dbReference>
<dbReference type="InterPro" id="IPR014729">
    <property type="entry name" value="Rossmann-like_a/b/a_fold"/>
</dbReference>
<keyword evidence="5 8" id="KW-0547">Nucleotide-binding</keyword>
<keyword evidence="8" id="KW-0963">Cytoplasm</keyword>
<gene>
    <name evidence="8 9" type="primary">panC</name>
    <name evidence="9" type="ORF">MAMMFC1_02638</name>
</gene>
<dbReference type="InterPro" id="IPR042176">
    <property type="entry name" value="Pantoate_ligase_C"/>
</dbReference>
<dbReference type="Gene3D" id="3.30.1300.10">
    <property type="entry name" value="Pantoate-beta-alanine ligase, C-terminal domain"/>
    <property type="match status" value="1"/>
</dbReference>
<comment type="subcellular location">
    <subcellularLocation>
        <location evidence="8">Cytoplasm</location>
    </subcellularLocation>
</comment>
<dbReference type="CDD" id="cd00560">
    <property type="entry name" value="PanC"/>
    <property type="match status" value="1"/>
</dbReference>
<evidence type="ECO:0000313" key="10">
    <source>
        <dbReference type="Proteomes" id="UP000276437"/>
    </source>
</evidence>
<name>A0A348ALK5_9FIRM</name>
<dbReference type="AlphaFoldDB" id="A0A348ALK5"/>
<feature type="binding site" evidence="8">
    <location>
        <position position="154"/>
    </location>
    <ligand>
        <name>(R)-pantoate</name>
        <dbReference type="ChEBI" id="CHEBI:15980"/>
    </ligand>
</feature>
<feature type="active site" description="Proton donor" evidence="8">
    <location>
        <position position="38"/>
    </location>
</feature>
<dbReference type="InterPro" id="IPR003721">
    <property type="entry name" value="Pantoate_ligase"/>
</dbReference>
<dbReference type="Pfam" id="PF02569">
    <property type="entry name" value="Pantoate_ligase"/>
    <property type="match status" value="1"/>
</dbReference>
<evidence type="ECO:0000256" key="1">
    <source>
        <dbReference type="ARBA" id="ARBA00004990"/>
    </source>
</evidence>
<keyword evidence="10" id="KW-1185">Reference proteome</keyword>
<accession>A0A348ALK5</accession>
<feature type="binding site" evidence="8">
    <location>
        <begin position="185"/>
        <end position="188"/>
    </location>
    <ligand>
        <name>ATP</name>
        <dbReference type="ChEBI" id="CHEBI:30616"/>
    </ligand>
</feature>
<dbReference type="GO" id="GO:0015940">
    <property type="term" value="P:pantothenate biosynthetic process"/>
    <property type="evidence" value="ECO:0007669"/>
    <property type="project" value="UniProtKB-UniRule"/>
</dbReference>
<evidence type="ECO:0000256" key="6">
    <source>
        <dbReference type="ARBA" id="ARBA00022840"/>
    </source>
</evidence>
<evidence type="ECO:0000256" key="5">
    <source>
        <dbReference type="ARBA" id="ARBA00022741"/>
    </source>
</evidence>
<dbReference type="KEGG" id="mana:MAMMFC1_02638"/>
<dbReference type="FunFam" id="3.30.1300.10:FF:000001">
    <property type="entry name" value="Pantothenate synthetase"/>
    <property type="match status" value="1"/>
</dbReference>
<evidence type="ECO:0000256" key="8">
    <source>
        <dbReference type="HAMAP-Rule" id="MF_00158"/>
    </source>
</evidence>
<proteinExistence type="inferred from homology"/>
<dbReference type="EMBL" id="AP018449">
    <property type="protein sequence ID" value="BBB91953.1"/>
    <property type="molecule type" value="Genomic_DNA"/>
</dbReference>
<feature type="binding site" evidence="8">
    <location>
        <begin position="31"/>
        <end position="38"/>
    </location>
    <ligand>
        <name>ATP</name>
        <dbReference type="ChEBI" id="CHEBI:30616"/>
    </ligand>
</feature>
<dbReference type="FunFam" id="3.40.50.620:FF:000013">
    <property type="entry name" value="Pantothenate synthetase"/>
    <property type="match status" value="1"/>
</dbReference>
<dbReference type="HAMAP" id="MF_00158">
    <property type="entry name" value="PanC"/>
    <property type="match status" value="1"/>
</dbReference>
<keyword evidence="6 8" id="KW-0067">ATP-binding</keyword>
<dbReference type="SUPFAM" id="SSF52374">
    <property type="entry name" value="Nucleotidylyl transferase"/>
    <property type="match status" value="1"/>
</dbReference>
<dbReference type="GO" id="GO:0004592">
    <property type="term" value="F:pantoate-beta-alanine ligase activity"/>
    <property type="evidence" value="ECO:0007669"/>
    <property type="project" value="UniProtKB-UniRule"/>
</dbReference>
<evidence type="ECO:0000256" key="4">
    <source>
        <dbReference type="ARBA" id="ARBA00022655"/>
    </source>
</evidence>
<comment type="similarity">
    <text evidence="2 8">Belongs to the pantothenate synthetase family.</text>
</comment>
<dbReference type="Gene3D" id="3.40.50.620">
    <property type="entry name" value="HUPs"/>
    <property type="match status" value="1"/>
</dbReference>
<sequence>MITVIEKVAEMRAFITQARKQGKTIGFIPTMGALHEGHLTLMQEAKKCSDVVVASIFVNPTQFGPNEDYDAYPRTWPEDLEACSAVGVDVVFRPSVKEMYPNGWGTWVTVAGITDKLCGKSRPNHFRGVTTVVAKLFNIVQPDKAFFGQKDAQQVVVLTRMAQDLNMPVEIVMVPIVREPDGVAKSSRNSYLTAAERKSAPILYKSLCAAQQLVSQGEQSVQNIVAAVVRSIKSEPMATIDYVEIHSFPQLEEMAGLNQEALLAVAAKFGATRLIDNIILKPGERG</sequence>
<dbReference type="PANTHER" id="PTHR21299:SF1">
    <property type="entry name" value="PANTOATE--BETA-ALANINE LIGASE"/>
    <property type="match status" value="1"/>
</dbReference>
<evidence type="ECO:0000256" key="7">
    <source>
        <dbReference type="ARBA" id="ARBA00048258"/>
    </source>
</evidence>
<protein>
    <recommendedName>
        <fullName evidence="8">Pantothenate synthetase</fullName>
        <shortName evidence="8">PS</shortName>
        <ecNumber evidence="8">6.3.2.1</ecNumber>
    </recommendedName>
    <alternativeName>
        <fullName evidence="8">Pantoate--beta-alanine ligase</fullName>
    </alternativeName>
    <alternativeName>
        <fullName evidence="8">Pantoate-activating enzyme</fullName>
    </alternativeName>
</protein>
<comment type="catalytic activity">
    <reaction evidence="7 8">
        <text>(R)-pantoate + beta-alanine + ATP = (R)-pantothenate + AMP + diphosphate + H(+)</text>
        <dbReference type="Rhea" id="RHEA:10912"/>
        <dbReference type="ChEBI" id="CHEBI:15378"/>
        <dbReference type="ChEBI" id="CHEBI:15980"/>
        <dbReference type="ChEBI" id="CHEBI:29032"/>
        <dbReference type="ChEBI" id="CHEBI:30616"/>
        <dbReference type="ChEBI" id="CHEBI:33019"/>
        <dbReference type="ChEBI" id="CHEBI:57966"/>
        <dbReference type="ChEBI" id="CHEBI:456215"/>
        <dbReference type="EC" id="6.3.2.1"/>
    </reaction>
</comment>
<evidence type="ECO:0000256" key="2">
    <source>
        <dbReference type="ARBA" id="ARBA00009256"/>
    </source>
</evidence>
<organism evidence="9 10">
    <name type="scientific">Methylomusa anaerophila</name>
    <dbReference type="NCBI Taxonomy" id="1930071"/>
    <lineage>
        <taxon>Bacteria</taxon>
        <taxon>Bacillati</taxon>
        <taxon>Bacillota</taxon>
        <taxon>Negativicutes</taxon>
        <taxon>Selenomonadales</taxon>
        <taxon>Sporomusaceae</taxon>
        <taxon>Methylomusa</taxon>
    </lineage>
</organism>
<comment type="function">
    <text evidence="8">Catalyzes the condensation of pantoate with beta-alanine in an ATP-dependent reaction via a pantoyl-adenylate intermediate.</text>
</comment>
<dbReference type="NCBIfam" id="TIGR00018">
    <property type="entry name" value="panC"/>
    <property type="match status" value="1"/>
</dbReference>
<dbReference type="UniPathway" id="UPA00028">
    <property type="reaction ID" value="UER00005"/>
</dbReference>
<comment type="miscellaneous">
    <text evidence="8">The reaction proceeds by a bi uni uni bi ping pong mechanism.</text>
</comment>
<comment type="subunit">
    <text evidence="8">Homodimer.</text>
</comment>
<dbReference type="Proteomes" id="UP000276437">
    <property type="component" value="Chromosome"/>
</dbReference>
<dbReference type="GO" id="GO:0005829">
    <property type="term" value="C:cytosol"/>
    <property type="evidence" value="ECO:0007669"/>
    <property type="project" value="TreeGrafter"/>
</dbReference>
<comment type="pathway">
    <text evidence="1 8">Cofactor biosynthesis; (R)-pantothenate biosynthesis; (R)-pantothenate from (R)-pantoate and beta-alanine: step 1/1.</text>
</comment>
<keyword evidence="3 8" id="KW-0436">Ligase</keyword>
<dbReference type="GO" id="GO:0005524">
    <property type="term" value="F:ATP binding"/>
    <property type="evidence" value="ECO:0007669"/>
    <property type="project" value="UniProtKB-KW"/>
</dbReference>
<feature type="binding site" evidence="8">
    <location>
        <begin position="148"/>
        <end position="151"/>
    </location>
    <ligand>
        <name>ATP</name>
        <dbReference type="ChEBI" id="CHEBI:30616"/>
    </ligand>
</feature>
<evidence type="ECO:0000313" key="9">
    <source>
        <dbReference type="EMBL" id="BBB91953.1"/>
    </source>
</evidence>
<dbReference type="EC" id="6.3.2.1" evidence="8"/>